<feature type="transmembrane region" description="Helical" evidence="8">
    <location>
        <begin position="118"/>
        <end position="136"/>
    </location>
</feature>
<dbReference type="PANTHER" id="PTHR33908">
    <property type="entry name" value="MANNOSYLTRANSFERASE YKCB-RELATED"/>
    <property type="match status" value="1"/>
</dbReference>
<sequence length="511" mass="58488">MHIKESSIQNFNDTVHTMTKQKEFIGTIILFSLLRIILASTMGLMPQDAYYCYYGDHLALSYFDHPPMIAYMLRLATTLFGKSVFTLHAADFLVTSGTLYIFYLFLKRILSGDALRKAFLLIVTAPFITLLCVNSTPDVPLLFFWALSLLIIHKAVTENKWHYWLLGGITSGLAFDSKYTAVFLGFGLFLFLLCSKDHRKKLITGQFILFVIAFIAASLPVIVWNIQNDFISIKYQSTERASSMSTGFQFQPRLFLGYFGSQLGLALPVFFLLIFRSSFDSIRKLFTRNKFETNTLLSASFTVPFFLCFTAIAFIYWVKVNWIMPVYFTGAILGVSYLKTDKIIRWQTGLSVLLHILAFIELAWMPIPVNSDDTWWGWNKLTKEVKTVKDQHPGYIVFSDDSYKTSAALNFYLPEHVYGGNLIEKHAFQFALDDRNVQSLAGRNAIYVTSELNKRKRQDEGKVQDILQRYFKNVSPLDSIILKNDKGIVQRKFAVFECKGYLPPAGTKLHP</sequence>
<keyword evidence="11" id="KW-1185">Reference proteome</keyword>
<evidence type="ECO:0000313" key="11">
    <source>
        <dbReference type="Proteomes" id="UP000076586"/>
    </source>
</evidence>
<evidence type="ECO:0000256" key="2">
    <source>
        <dbReference type="ARBA" id="ARBA00022475"/>
    </source>
</evidence>
<feature type="transmembrane region" description="Helical" evidence="8">
    <location>
        <begin position="85"/>
        <end position="106"/>
    </location>
</feature>
<keyword evidence="3 10" id="KW-0328">Glycosyltransferase</keyword>
<reference evidence="11" key="2">
    <citation type="journal article" date="2017" name="Genome Announc.">
        <title>Draft genome sequence of Paludibacter jiangxiensis NM7(T), a propionate-producing fermentative bacterium.</title>
        <authorList>
            <person name="Qiu Y.-L."/>
            <person name="Tourlousse D.M."/>
            <person name="Matsuura N."/>
            <person name="Ohashi A."/>
            <person name="Sekiguchi Y."/>
        </authorList>
    </citation>
    <scope>NUCLEOTIDE SEQUENCE [LARGE SCALE GENOMIC DNA]</scope>
    <source>
        <strain evidence="11">NM7</strain>
    </source>
</reference>
<evidence type="ECO:0000259" key="9">
    <source>
        <dbReference type="Pfam" id="PF13231"/>
    </source>
</evidence>
<keyword evidence="4 10" id="KW-0808">Transferase</keyword>
<evidence type="ECO:0000256" key="6">
    <source>
        <dbReference type="ARBA" id="ARBA00022989"/>
    </source>
</evidence>
<keyword evidence="7 8" id="KW-0472">Membrane</keyword>
<dbReference type="EMBL" id="BDCR01000002">
    <property type="protein sequence ID" value="GAT62602.1"/>
    <property type="molecule type" value="Genomic_DNA"/>
</dbReference>
<evidence type="ECO:0000256" key="1">
    <source>
        <dbReference type="ARBA" id="ARBA00004651"/>
    </source>
</evidence>
<feature type="transmembrane region" description="Helical" evidence="8">
    <location>
        <begin position="179"/>
        <end position="195"/>
    </location>
</feature>
<dbReference type="GO" id="GO:0005886">
    <property type="term" value="C:plasma membrane"/>
    <property type="evidence" value="ECO:0007669"/>
    <property type="project" value="UniProtKB-SubCell"/>
</dbReference>
<dbReference type="InterPro" id="IPR038731">
    <property type="entry name" value="RgtA/B/C-like"/>
</dbReference>
<accession>A0A170ZET9</accession>
<dbReference type="Pfam" id="PF13231">
    <property type="entry name" value="PMT_2"/>
    <property type="match status" value="1"/>
</dbReference>
<dbReference type="STRING" id="681398.PJIAN_2161"/>
<proteinExistence type="predicted"/>
<keyword evidence="2" id="KW-1003">Cell membrane</keyword>
<gene>
    <name evidence="10" type="ORF">PJIAN_2161</name>
</gene>
<evidence type="ECO:0000313" key="10">
    <source>
        <dbReference type="EMBL" id="GAT62602.1"/>
    </source>
</evidence>
<organism evidence="10 11">
    <name type="scientific">Paludibacter jiangxiensis</name>
    <dbReference type="NCBI Taxonomy" id="681398"/>
    <lineage>
        <taxon>Bacteria</taxon>
        <taxon>Pseudomonadati</taxon>
        <taxon>Bacteroidota</taxon>
        <taxon>Bacteroidia</taxon>
        <taxon>Bacteroidales</taxon>
        <taxon>Paludibacteraceae</taxon>
        <taxon>Paludibacter</taxon>
    </lineage>
</organism>
<name>A0A170ZET9_9BACT</name>
<dbReference type="AlphaFoldDB" id="A0A170ZET9"/>
<evidence type="ECO:0000256" key="5">
    <source>
        <dbReference type="ARBA" id="ARBA00022692"/>
    </source>
</evidence>
<feature type="transmembrane region" description="Helical" evidence="8">
    <location>
        <begin position="255"/>
        <end position="275"/>
    </location>
</feature>
<evidence type="ECO:0000256" key="8">
    <source>
        <dbReference type="SAM" id="Phobius"/>
    </source>
</evidence>
<keyword evidence="6 8" id="KW-1133">Transmembrane helix</keyword>
<evidence type="ECO:0000256" key="3">
    <source>
        <dbReference type="ARBA" id="ARBA00022676"/>
    </source>
</evidence>
<comment type="caution">
    <text evidence="10">The sequence shown here is derived from an EMBL/GenBank/DDBJ whole genome shotgun (WGS) entry which is preliminary data.</text>
</comment>
<feature type="domain" description="Glycosyltransferase RgtA/B/C/D-like" evidence="9">
    <location>
        <begin position="64"/>
        <end position="224"/>
    </location>
</feature>
<protein>
    <submittedName>
        <fullName evidence="10">Dolichyl-phosphate-mannose-protein mannosyltransferase</fullName>
    </submittedName>
</protein>
<dbReference type="InterPro" id="IPR050297">
    <property type="entry name" value="LipidA_mod_glycosyltrf_83"/>
</dbReference>
<dbReference type="PANTHER" id="PTHR33908:SF11">
    <property type="entry name" value="MEMBRANE PROTEIN"/>
    <property type="match status" value="1"/>
</dbReference>
<feature type="transmembrane region" description="Helical" evidence="8">
    <location>
        <begin position="24"/>
        <end position="45"/>
    </location>
</feature>
<reference evidence="11" key="1">
    <citation type="submission" date="2016-04" db="EMBL/GenBank/DDBJ databases">
        <title>Draft genome sequence of Paludibacter jiangxiensis strain NM7.</title>
        <authorList>
            <person name="Qiu Y."/>
            <person name="Matsuura N."/>
            <person name="Ohashi A."/>
            <person name="Tourlousse M.D."/>
            <person name="Sekiguchi Y."/>
        </authorList>
    </citation>
    <scope>NUCLEOTIDE SEQUENCE [LARGE SCALE GENOMIC DNA]</scope>
    <source>
        <strain evidence="11">NM7</strain>
    </source>
</reference>
<keyword evidence="5 8" id="KW-0812">Transmembrane</keyword>
<feature type="transmembrane region" description="Helical" evidence="8">
    <location>
        <begin position="296"/>
        <end position="316"/>
    </location>
</feature>
<dbReference type="Proteomes" id="UP000076586">
    <property type="component" value="Unassembled WGS sequence"/>
</dbReference>
<evidence type="ECO:0000256" key="4">
    <source>
        <dbReference type="ARBA" id="ARBA00022679"/>
    </source>
</evidence>
<comment type="subcellular location">
    <subcellularLocation>
        <location evidence="1">Cell membrane</location>
        <topology evidence="1">Multi-pass membrane protein</topology>
    </subcellularLocation>
</comment>
<evidence type="ECO:0000256" key="7">
    <source>
        <dbReference type="ARBA" id="ARBA00023136"/>
    </source>
</evidence>
<dbReference type="GO" id="GO:0016763">
    <property type="term" value="F:pentosyltransferase activity"/>
    <property type="evidence" value="ECO:0007669"/>
    <property type="project" value="TreeGrafter"/>
</dbReference>
<feature type="transmembrane region" description="Helical" evidence="8">
    <location>
        <begin position="207"/>
        <end position="226"/>
    </location>
</feature>
<dbReference type="GO" id="GO:0009103">
    <property type="term" value="P:lipopolysaccharide biosynthetic process"/>
    <property type="evidence" value="ECO:0007669"/>
    <property type="project" value="UniProtKB-ARBA"/>
</dbReference>
<feature type="transmembrane region" description="Helical" evidence="8">
    <location>
        <begin position="322"/>
        <end position="338"/>
    </location>
</feature>